<evidence type="ECO:0000256" key="1">
    <source>
        <dbReference type="ARBA" id="ARBA00004651"/>
    </source>
</evidence>
<keyword evidence="3 6" id="KW-0812">Transmembrane</keyword>
<feature type="transmembrane region" description="Helical" evidence="6">
    <location>
        <begin position="117"/>
        <end position="141"/>
    </location>
</feature>
<feature type="transmembrane region" description="Helical" evidence="6">
    <location>
        <begin position="370"/>
        <end position="388"/>
    </location>
</feature>
<dbReference type="HOGENOM" id="CLU_044341_0_0_10"/>
<keyword evidence="4 6" id="KW-1133">Transmembrane helix</keyword>
<dbReference type="EMBL" id="CM001403">
    <property type="protein sequence ID" value="EHQ28220.1"/>
    <property type="molecule type" value="Genomic_DNA"/>
</dbReference>
<feature type="transmembrane region" description="Helical" evidence="6">
    <location>
        <begin position="232"/>
        <end position="253"/>
    </location>
</feature>
<feature type="transmembrane region" description="Helical" evidence="6">
    <location>
        <begin position="394"/>
        <end position="413"/>
    </location>
</feature>
<keyword evidence="5 6" id="KW-0472">Membrane</keyword>
<accession>H1Y2P1</accession>
<gene>
    <name evidence="7" type="ORF">Mucpa_4129</name>
</gene>
<evidence type="ECO:0000256" key="4">
    <source>
        <dbReference type="ARBA" id="ARBA00022989"/>
    </source>
</evidence>
<evidence type="ECO:0000256" key="2">
    <source>
        <dbReference type="ARBA" id="ARBA00022475"/>
    </source>
</evidence>
<keyword evidence="2" id="KW-1003">Cell membrane</keyword>
<dbReference type="Proteomes" id="UP000002774">
    <property type="component" value="Chromosome"/>
</dbReference>
<dbReference type="eggNOG" id="COG2244">
    <property type="taxonomic scope" value="Bacteria"/>
</dbReference>
<dbReference type="STRING" id="714943.Mucpa_4129"/>
<keyword evidence="8" id="KW-1185">Reference proteome</keyword>
<feature type="transmembrane region" description="Helical" evidence="6">
    <location>
        <begin position="14"/>
        <end position="36"/>
    </location>
</feature>
<evidence type="ECO:0000256" key="3">
    <source>
        <dbReference type="ARBA" id="ARBA00022692"/>
    </source>
</evidence>
<feature type="transmembrane region" description="Helical" evidence="6">
    <location>
        <begin position="83"/>
        <end position="105"/>
    </location>
</feature>
<name>H1Y2P1_9SPHI</name>
<evidence type="ECO:0000313" key="8">
    <source>
        <dbReference type="Proteomes" id="UP000002774"/>
    </source>
</evidence>
<evidence type="ECO:0000256" key="6">
    <source>
        <dbReference type="SAM" id="Phobius"/>
    </source>
</evidence>
<dbReference type="InterPro" id="IPR050833">
    <property type="entry name" value="Poly_Biosynth_Transport"/>
</dbReference>
<organism evidence="7 8">
    <name type="scientific">Mucilaginibacter paludis DSM 18603</name>
    <dbReference type="NCBI Taxonomy" id="714943"/>
    <lineage>
        <taxon>Bacteria</taxon>
        <taxon>Pseudomonadati</taxon>
        <taxon>Bacteroidota</taxon>
        <taxon>Sphingobacteriia</taxon>
        <taxon>Sphingobacteriales</taxon>
        <taxon>Sphingobacteriaceae</taxon>
        <taxon>Mucilaginibacter</taxon>
    </lineage>
</organism>
<evidence type="ECO:0000313" key="7">
    <source>
        <dbReference type="EMBL" id="EHQ28220.1"/>
    </source>
</evidence>
<proteinExistence type="predicted"/>
<dbReference type="AlphaFoldDB" id="H1Y2P1"/>
<protein>
    <submittedName>
        <fullName evidence="7">Polysaccharide biosynthesis protein</fullName>
    </submittedName>
</protein>
<reference evidence="7" key="1">
    <citation type="submission" date="2011-09" db="EMBL/GenBank/DDBJ databases">
        <title>The permanent draft genome of Mucilaginibacter paludis DSM 18603.</title>
        <authorList>
            <consortium name="US DOE Joint Genome Institute (JGI-PGF)"/>
            <person name="Lucas S."/>
            <person name="Han J."/>
            <person name="Lapidus A."/>
            <person name="Bruce D."/>
            <person name="Goodwin L."/>
            <person name="Pitluck S."/>
            <person name="Peters L."/>
            <person name="Kyrpides N."/>
            <person name="Mavromatis K."/>
            <person name="Ivanova N."/>
            <person name="Mikhailova N."/>
            <person name="Held B."/>
            <person name="Detter J.C."/>
            <person name="Tapia R."/>
            <person name="Han C."/>
            <person name="Land M."/>
            <person name="Hauser L."/>
            <person name="Markowitz V."/>
            <person name="Cheng J.-F."/>
            <person name="Hugenholtz P."/>
            <person name="Woyke T."/>
            <person name="Wu D."/>
            <person name="Tindall B."/>
            <person name="Brambilla E."/>
            <person name="Klenk H.-P."/>
            <person name="Eisen J.A."/>
        </authorList>
    </citation>
    <scope>NUCLEOTIDE SEQUENCE [LARGE SCALE GENOMIC DNA]</scope>
    <source>
        <strain evidence="7">DSM 18603</strain>
    </source>
</reference>
<dbReference type="RefSeq" id="WP_008508972.1">
    <property type="nucleotide sequence ID" value="NZ_CM001403.1"/>
</dbReference>
<dbReference type="PANTHER" id="PTHR30250">
    <property type="entry name" value="PST FAMILY PREDICTED COLANIC ACID TRANSPORTER"/>
    <property type="match status" value="1"/>
</dbReference>
<feature type="transmembrane region" description="Helical" evidence="6">
    <location>
        <begin position="297"/>
        <end position="322"/>
    </location>
</feature>
<feature type="transmembrane region" description="Helical" evidence="6">
    <location>
        <begin position="147"/>
        <end position="167"/>
    </location>
</feature>
<dbReference type="PANTHER" id="PTHR30250:SF11">
    <property type="entry name" value="O-ANTIGEN TRANSPORTER-RELATED"/>
    <property type="match status" value="1"/>
</dbReference>
<dbReference type="Pfam" id="PF13440">
    <property type="entry name" value="Polysacc_synt_3"/>
    <property type="match status" value="1"/>
</dbReference>
<dbReference type="GO" id="GO:0005886">
    <property type="term" value="C:plasma membrane"/>
    <property type="evidence" value="ECO:0007669"/>
    <property type="project" value="UniProtKB-SubCell"/>
</dbReference>
<feature type="transmembrane region" description="Helical" evidence="6">
    <location>
        <begin position="328"/>
        <end position="349"/>
    </location>
</feature>
<feature type="transmembrane region" description="Helical" evidence="6">
    <location>
        <begin position="179"/>
        <end position="199"/>
    </location>
</feature>
<feature type="transmembrane region" description="Helical" evidence="6">
    <location>
        <begin position="43"/>
        <end position="63"/>
    </location>
</feature>
<sequence length="451" mass="50258">MRIPKLSDLNNKHILALIGNVVISVFSVLTMSLLLRTMTKVDVGVWFFFLSIYNLSDALRNGFLSTGTIKFYAGTQPLRGNEVLGSVWFLALSASLGLMFLNLCVMPFIGMIQNPEIVLVIKWFGVTVLSSVTFNITFWILVADEDYLTILWMRLINSGSMILALLVMNYLKKSSLENLLIINFFTNCLTSLACIAFGYSRFKTIFKRSRECMIELAHFGKFSLATSLSSNLLGSVNTFIITPILGPAALAVYNVPNKLMEIVEVLLRTFVGTGMSAMATAYNSDNMYHLTFVTKKYAGMLTLLFIPLAIGAFFFADFAIWLLAGDKYAGTEAANIFRIFMLMAILYPIDRFNGVTLDIIHKPQINFYKVIIMLVVNVVAISTGVYLLKNVYGAALAAPFSLVAGLAFGYYHLKKHLDGYSFRGIIATGYVELQLFARQMMLKFGPADKRA</sequence>
<comment type="subcellular location">
    <subcellularLocation>
        <location evidence="1">Cell membrane</location>
        <topology evidence="1">Multi-pass membrane protein</topology>
    </subcellularLocation>
</comment>
<evidence type="ECO:0000256" key="5">
    <source>
        <dbReference type="ARBA" id="ARBA00023136"/>
    </source>
</evidence>